<evidence type="ECO:0000256" key="2">
    <source>
        <dbReference type="ARBA" id="ARBA00005833"/>
    </source>
</evidence>
<evidence type="ECO:0000256" key="3">
    <source>
        <dbReference type="ARBA" id="ARBA00012535"/>
    </source>
</evidence>
<evidence type="ECO:0000256" key="6">
    <source>
        <dbReference type="ARBA" id="ARBA00047321"/>
    </source>
</evidence>
<comment type="pathway">
    <text evidence="1">Plant hormone metabolism; auxin biosynthesis.</text>
</comment>
<dbReference type="SUPFAM" id="SSF51905">
    <property type="entry name" value="FAD/NAD(P)-binding domain"/>
    <property type="match status" value="1"/>
</dbReference>
<dbReference type="Gene3D" id="3.90.660.10">
    <property type="match status" value="1"/>
</dbReference>
<evidence type="ECO:0000313" key="9">
    <source>
        <dbReference type="Proteomes" id="UP000182409"/>
    </source>
</evidence>
<dbReference type="PANTHER" id="PTHR10742">
    <property type="entry name" value="FLAVIN MONOAMINE OXIDASE"/>
    <property type="match status" value="1"/>
</dbReference>
<dbReference type="PROSITE" id="PS51318">
    <property type="entry name" value="TAT"/>
    <property type="match status" value="1"/>
</dbReference>
<dbReference type="Proteomes" id="UP000182409">
    <property type="component" value="Unassembled WGS sequence"/>
</dbReference>
<dbReference type="InterPro" id="IPR006311">
    <property type="entry name" value="TAT_signal"/>
</dbReference>
<evidence type="ECO:0000313" key="8">
    <source>
        <dbReference type="EMBL" id="SEB61970.1"/>
    </source>
</evidence>
<dbReference type="EC" id="1.13.12.3" evidence="3"/>
<dbReference type="AlphaFoldDB" id="A0A1H4KTW7"/>
<accession>A0A1H4KTW7</accession>
<dbReference type="RefSeq" id="WP_074655827.1">
    <property type="nucleotide sequence ID" value="NZ_FNSD01000001.1"/>
</dbReference>
<evidence type="ECO:0000259" key="7">
    <source>
        <dbReference type="Pfam" id="PF01593"/>
    </source>
</evidence>
<dbReference type="InterPro" id="IPR036188">
    <property type="entry name" value="FAD/NAD-bd_sf"/>
</dbReference>
<dbReference type="GO" id="GO:0050361">
    <property type="term" value="F:tryptophan 2-monooxygenase activity"/>
    <property type="evidence" value="ECO:0007669"/>
    <property type="project" value="UniProtKB-EC"/>
</dbReference>
<comment type="catalytic activity">
    <reaction evidence="6">
        <text>L-tryptophan + O2 = indole-3-acetamide + CO2 + H2O</text>
        <dbReference type="Rhea" id="RHEA:16165"/>
        <dbReference type="ChEBI" id="CHEBI:15377"/>
        <dbReference type="ChEBI" id="CHEBI:15379"/>
        <dbReference type="ChEBI" id="CHEBI:16031"/>
        <dbReference type="ChEBI" id="CHEBI:16526"/>
        <dbReference type="ChEBI" id="CHEBI:57912"/>
        <dbReference type="EC" id="1.13.12.3"/>
    </reaction>
</comment>
<dbReference type="Gene3D" id="3.50.50.60">
    <property type="entry name" value="FAD/NAD(P)-binding domain"/>
    <property type="match status" value="1"/>
</dbReference>
<dbReference type="PANTHER" id="PTHR10742:SF410">
    <property type="entry name" value="LYSINE-SPECIFIC HISTONE DEMETHYLASE 2"/>
    <property type="match status" value="1"/>
</dbReference>
<dbReference type="OrthoDB" id="25353at2"/>
<dbReference type="InterPro" id="IPR002937">
    <property type="entry name" value="Amino_oxidase"/>
</dbReference>
<evidence type="ECO:0000256" key="1">
    <source>
        <dbReference type="ARBA" id="ARBA00004814"/>
    </source>
</evidence>
<dbReference type="EMBL" id="FNSD01000001">
    <property type="protein sequence ID" value="SEB61970.1"/>
    <property type="molecule type" value="Genomic_DNA"/>
</dbReference>
<evidence type="ECO:0000256" key="5">
    <source>
        <dbReference type="ARBA" id="ARBA00023070"/>
    </source>
</evidence>
<name>A0A1H4KTW7_9BACT</name>
<gene>
    <name evidence="8" type="ORF">SAMN05443244_1355</name>
</gene>
<keyword evidence="5" id="KW-0073">Auxin biosynthesis</keyword>
<comment type="similarity">
    <text evidence="2">Belongs to the tryptophan 2-monooxygenase family.</text>
</comment>
<dbReference type="GO" id="GO:0009851">
    <property type="term" value="P:auxin biosynthetic process"/>
    <property type="evidence" value="ECO:0007669"/>
    <property type="project" value="UniProtKB-KW"/>
</dbReference>
<proteinExistence type="inferred from homology"/>
<dbReference type="SUPFAM" id="SSF54373">
    <property type="entry name" value="FAD-linked reductases, C-terminal domain"/>
    <property type="match status" value="1"/>
</dbReference>
<dbReference type="Gene3D" id="1.20.1440.240">
    <property type="match status" value="1"/>
</dbReference>
<reference evidence="8 9" key="1">
    <citation type="submission" date="2016-10" db="EMBL/GenBank/DDBJ databases">
        <authorList>
            <person name="de Groot N.N."/>
        </authorList>
    </citation>
    <scope>NUCLEOTIDE SEQUENCE [LARGE SCALE GENOMIC DNA]</scope>
    <source>
        <strain evidence="8 9">AB35.6</strain>
    </source>
</reference>
<protein>
    <recommendedName>
        <fullName evidence="4">Tryptophan 2-monooxygenase</fullName>
        <ecNumber evidence="3">1.13.12.3</ecNumber>
    </recommendedName>
</protein>
<organism evidence="8 9">
    <name type="scientific">Terriglobus roseus</name>
    <dbReference type="NCBI Taxonomy" id="392734"/>
    <lineage>
        <taxon>Bacteria</taxon>
        <taxon>Pseudomonadati</taxon>
        <taxon>Acidobacteriota</taxon>
        <taxon>Terriglobia</taxon>
        <taxon>Terriglobales</taxon>
        <taxon>Acidobacteriaceae</taxon>
        <taxon>Terriglobus</taxon>
    </lineage>
</organism>
<feature type="domain" description="Amine oxidase" evidence="7">
    <location>
        <begin position="59"/>
        <end position="514"/>
    </location>
</feature>
<sequence length="520" mass="56530">MSLTRRSFLNRVAQLGGYSAAFSTMNALGLLGSAEASALTPLSSSLGKGKSVVILGAGIAGLVSAYELRKAGYTVSILEARNRPGGRNWSVRNGTDVIFTDGTKQSCTWEDGHYLNAGPARLPSIHKTILGYCSELGVPLEVEVNVSRSALLQSDKLNGGKPVEQRQAVYDTRGYIAELLTKSVNNHALEEDLSAEDSKLLLDFLSGYGDLDNKAKYHGTTRAGFVTPRGAGSDPSKLHDTIPLHDLLVANFSKAEFYEDQIDWQATMFQPVGGMDRIPYAFAESLKGLIQYGSPVSEIRKTATGVRIAYKSGTEAKEAKADFCICTLPISVLQSIPNDFSPAMQKAFHGMPMAALYKMAWESPRFWEKENNIYGGISFLDQPVDLVWYPSDKMFSKTGVILSGFNAIGDEKGQLTALGKIPTMQGRLDSSRRSVDLLHPGRGKDLTKPIYIEWTRIPYSIGCYANNHIDESQPAYNQLIQPEGALMLAGDYVSRIVGWQEGAALSAHKAVAHIAAMTKA</sequence>
<evidence type="ECO:0000256" key="4">
    <source>
        <dbReference type="ARBA" id="ARBA00017871"/>
    </source>
</evidence>
<dbReference type="Pfam" id="PF01593">
    <property type="entry name" value="Amino_oxidase"/>
    <property type="match status" value="1"/>
</dbReference>
<dbReference type="InterPro" id="IPR050281">
    <property type="entry name" value="Flavin_monoamine_oxidase"/>
</dbReference>